<comment type="pathway">
    <text evidence="1">Lipid metabolism; glycerolipid metabolism.</text>
</comment>
<evidence type="ECO:0000256" key="6">
    <source>
        <dbReference type="ARBA" id="ARBA00022741"/>
    </source>
</evidence>
<evidence type="ECO:0000256" key="7">
    <source>
        <dbReference type="ARBA" id="ARBA00022771"/>
    </source>
</evidence>
<organism evidence="22 23">
    <name type="scientific">Lates calcarifer</name>
    <name type="common">Barramundi</name>
    <name type="synonym">Holocentrus calcarifer</name>
    <dbReference type="NCBI Taxonomy" id="8187"/>
    <lineage>
        <taxon>Eukaryota</taxon>
        <taxon>Metazoa</taxon>
        <taxon>Chordata</taxon>
        <taxon>Craniata</taxon>
        <taxon>Vertebrata</taxon>
        <taxon>Euteleostomi</taxon>
        <taxon>Actinopterygii</taxon>
        <taxon>Neopterygii</taxon>
        <taxon>Teleostei</taxon>
        <taxon>Neoteleostei</taxon>
        <taxon>Acanthomorphata</taxon>
        <taxon>Carangaria</taxon>
        <taxon>Carangaria incertae sedis</taxon>
        <taxon>Centropomidae</taxon>
        <taxon>Lates</taxon>
    </lineage>
</organism>
<dbReference type="GO" id="GO:0005886">
    <property type="term" value="C:plasma membrane"/>
    <property type="evidence" value="ECO:0007669"/>
    <property type="project" value="TreeGrafter"/>
</dbReference>
<dbReference type="Pfam" id="PF00609">
    <property type="entry name" value="DAGK_acc"/>
    <property type="match status" value="1"/>
</dbReference>
<dbReference type="InterPro" id="IPR016064">
    <property type="entry name" value="NAD/diacylglycerol_kinase_sf"/>
</dbReference>
<reference evidence="22" key="2">
    <citation type="submission" date="2025-08" db="UniProtKB">
        <authorList>
            <consortium name="Ensembl"/>
        </authorList>
    </citation>
    <scope>IDENTIFICATION</scope>
</reference>
<evidence type="ECO:0000313" key="22">
    <source>
        <dbReference type="Ensembl" id="ENSLCAP00010014311.1"/>
    </source>
</evidence>
<dbReference type="InterPro" id="IPR000756">
    <property type="entry name" value="Diacylglycerol_kin_accessory"/>
</dbReference>
<dbReference type="PROSITE" id="PS00479">
    <property type="entry name" value="ZF_DAG_PE_1"/>
    <property type="match status" value="1"/>
</dbReference>
<evidence type="ECO:0000259" key="21">
    <source>
        <dbReference type="PROSITE" id="PS50222"/>
    </source>
</evidence>
<evidence type="ECO:0000256" key="9">
    <source>
        <dbReference type="ARBA" id="ARBA00022833"/>
    </source>
</evidence>
<evidence type="ECO:0000259" key="20">
    <source>
        <dbReference type="PROSITE" id="PS50146"/>
    </source>
</evidence>
<comment type="catalytic activity">
    <reaction evidence="13">
        <text>1,2-di-(9Z-octadecenoyl)-sn-glycerol + ATP = 1,2-di-(9Z-octadecenoyl)-sn-glycero-3-phosphate + ADP + H(+)</text>
        <dbReference type="Rhea" id="RHEA:40327"/>
        <dbReference type="ChEBI" id="CHEBI:15378"/>
        <dbReference type="ChEBI" id="CHEBI:30616"/>
        <dbReference type="ChEBI" id="CHEBI:52333"/>
        <dbReference type="ChEBI" id="CHEBI:74546"/>
        <dbReference type="ChEBI" id="CHEBI:456216"/>
    </reaction>
    <physiologicalReaction direction="left-to-right" evidence="13">
        <dbReference type="Rhea" id="RHEA:40328"/>
    </physiologicalReaction>
</comment>
<dbReference type="InterPro" id="IPR037607">
    <property type="entry name" value="DGK"/>
</dbReference>
<dbReference type="FunFam" id="3.30.60.20:FF:000016">
    <property type="entry name" value="Diacylglycerol kinase"/>
    <property type="match status" value="1"/>
</dbReference>
<dbReference type="Pfam" id="PF00130">
    <property type="entry name" value="C1_1"/>
    <property type="match status" value="1"/>
</dbReference>
<comment type="catalytic activity">
    <reaction evidence="14">
        <text>1,2-didecanoyl-sn-glycerol + ATP = 1,2-didecanoyl-sn-glycero-3-phosphate + ADP + H(+)</text>
        <dbReference type="Rhea" id="RHEA:43428"/>
        <dbReference type="ChEBI" id="CHEBI:15378"/>
        <dbReference type="ChEBI" id="CHEBI:18155"/>
        <dbReference type="ChEBI" id="CHEBI:30616"/>
        <dbReference type="ChEBI" id="CHEBI:78227"/>
        <dbReference type="ChEBI" id="CHEBI:456216"/>
    </reaction>
    <physiologicalReaction direction="left-to-right" evidence="14">
        <dbReference type="Rhea" id="RHEA:43429"/>
    </physiologicalReaction>
</comment>
<keyword evidence="23" id="KW-1185">Reference proteome</keyword>
<dbReference type="GeneTree" id="ENSGT00940000159770"/>
<feature type="domain" description="Phorbol-ester/DAG-type" evidence="19">
    <location>
        <begin position="233"/>
        <end position="279"/>
    </location>
</feature>
<dbReference type="InterPro" id="IPR038199">
    <property type="entry name" value="DGK_typeI_N_sf"/>
</dbReference>
<dbReference type="GO" id="GO:0008270">
    <property type="term" value="F:zinc ion binding"/>
    <property type="evidence" value="ECO:0007669"/>
    <property type="project" value="UniProtKB-KW"/>
</dbReference>
<evidence type="ECO:0000256" key="1">
    <source>
        <dbReference type="ARBA" id="ARBA00005175"/>
    </source>
</evidence>
<evidence type="ECO:0000256" key="16">
    <source>
        <dbReference type="ARBA" id="ARBA00023411"/>
    </source>
</evidence>
<dbReference type="Pfam" id="PF00781">
    <property type="entry name" value="DAGK_cat"/>
    <property type="match status" value="1"/>
</dbReference>
<keyword evidence="12" id="KW-0443">Lipid metabolism</keyword>
<evidence type="ECO:0000256" key="2">
    <source>
        <dbReference type="ARBA" id="ARBA00009280"/>
    </source>
</evidence>
<sequence>MLNISPQGQSQEVSESDVIGLTLEALTFHLHLSTGLKLIKGSSTPLKTPAPPRPLDTVQLKDIVCYLSLLEGGRPEDKLEFMFRLYDTDGNGSLDSSELEHIISQMMHVAEYLEWDVTELKPILQEMMQEIDYDHDGTVSLEEWIQGGMTTIPLLVLLGLETNVKDDGQHVWRLKHFNKPAYCNLCLNMLIGLGKQGLCCSFCKYTVHERCVARAPLSCIKTYVKSKKNTEVMHHFWVEGNCPTKCDKCHKTIKCYQGLTGLHCVWCQITCASHVKPECDCGPLKDHILPPNSICPIVLHPAVSQHQRFVLTSPIQITTIEGTHPLLVFVNPKSGGKQGESAKQLYVAVTHGMGCVCYRLNFFRDVPDFRVLACGGDGTVGWILDFIDKANLDRNPPVCILPLGTGNDLARCLRWGGGYEGESLLKILRDIENSTEVMLDRWKIDVTPTDKEERGDPVPYSIINNYFSIGVDASIAHRFHVMREKHPEKFNSRTKNKLWYFEFGTSETFSATCKKLHDFLEVECDGVTLDLSSISLEGIAILNIPSMHGGSNLWGESKKRRGNRKGGKKGQDKRTPVVDPKELMFAVQDLSDELLEVVGLEGAMEMGQIYTGLKSAGRRLAQCSSVTIRSVLNFKITSDQISDGIILICLSRVTHLSIKNYPFLSFEESSFSSCIVLCDTLFLCFWFLSFS</sequence>
<feature type="domain" description="DAGKc" evidence="20">
    <location>
        <begin position="321"/>
        <end position="448"/>
    </location>
</feature>
<dbReference type="InterPro" id="IPR029477">
    <property type="entry name" value="DAG_kinase_typeI_N"/>
</dbReference>
<reference evidence="23" key="1">
    <citation type="submission" date="2015-09" db="EMBL/GenBank/DDBJ databases">
        <authorList>
            <person name="Sai Rama Sridatta P."/>
        </authorList>
    </citation>
    <scope>NUCLEOTIDE SEQUENCE [LARGE SCALE GENOMIC DNA]</scope>
</reference>
<comment type="similarity">
    <text evidence="2 17">Belongs to the eukaryotic diacylglycerol kinase family.</text>
</comment>
<keyword evidence="9" id="KW-0862">Zinc</keyword>
<dbReference type="FunFam" id="1.10.238.10:FF:000017">
    <property type="entry name" value="Diacylglycerol kinase"/>
    <property type="match status" value="1"/>
</dbReference>
<dbReference type="Gene3D" id="1.10.238.110">
    <property type="entry name" value="Diacylglycerol kinase alpha"/>
    <property type="match status" value="1"/>
</dbReference>
<comment type="catalytic activity">
    <reaction evidence="15">
        <text>1-octadecanoyl-2-(5Z,8Z,11Z,14Z-eicosatetraenoyl)-sn-glycerol + ATP = 1-octadecanoyl-2-(5Z,8Z,11Z,14Z-eicosatetraenoyl)-sn-glycero-3-phosphate + ADP + H(+)</text>
        <dbReference type="Rhea" id="RHEA:40323"/>
        <dbReference type="ChEBI" id="CHEBI:15378"/>
        <dbReference type="ChEBI" id="CHEBI:30616"/>
        <dbReference type="ChEBI" id="CHEBI:75728"/>
        <dbReference type="ChEBI" id="CHEBI:77091"/>
        <dbReference type="ChEBI" id="CHEBI:456216"/>
    </reaction>
    <physiologicalReaction direction="left-to-right" evidence="15">
        <dbReference type="Rhea" id="RHEA:40324"/>
    </physiologicalReaction>
</comment>
<dbReference type="GO" id="GO:0005524">
    <property type="term" value="F:ATP binding"/>
    <property type="evidence" value="ECO:0007669"/>
    <property type="project" value="UniProtKB-KW"/>
</dbReference>
<evidence type="ECO:0000256" key="11">
    <source>
        <dbReference type="ARBA" id="ARBA00022840"/>
    </source>
</evidence>
<evidence type="ECO:0000259" key="19">
    <source>
        <dbReference type="PROSITE" id="PS50081"/>
    </source>
</evidence>
<keyword evidence="4" id="KW-0479">Metal-binding</keyword>
<dbReference type="InterPro" id="IPR002048">
    <property type="entry name" value="EF_hand_dom"/>
</dbReference>
<dbReference type="UniPathway" id="UPA00230"/>
<dbReference type="PROSITE" id="PS00018">
    <property type="entry name" value="EF_HAND_1"/>
    <property type="match status" value="2"/>
</dbReference>
<gene>
    <name evidence="22" type="primary">DGKB</name>
    <name evidence="22" type="synonym">dgkb</name>
</gene>
<dbReference type="InterPro" id="IPR047471">
    <property type="entry name" value="C1_DGKbeta-like_rpt1"/>
</dbReference>
<keyword evidence="8 17" id="KW-0418">Kinase</keyword>
<keyword evidence="10" id="KW-0106">Calcium</keyword>
<evidence type="ECO:0000313" key="23">
    <source>
        <dbReference type="Proteomes" id="UP000314980"/>
    </source>
</evidence>
<feature type="domain" description="EF-hand" evidence="21">
    <location>
        <begin position="119"/>
        <end position="154"/>
    </location>
</feature>
<dbReference type="SMART" id="SM00046">
    <property type="entry name" value="DAGKc"/>
    <property type="match status" value="1"/>
</dbReference>
<dbReference type="CDD" id="cd20845">
    <property type="entry name" value="C1_DGKbeta_rpt1"/>
    <property type="match status" value="1"/>
</dbReference>
<dbReference type="Gene3D" id="1.10.238.10">
    <property type="entry name" value="EF-hand"/>
    <property type="match status" value="1"/>
</dbReference>
<evidence type="ECO:0000256" key="3">
    <source>
        <dbReference type="ARBA" id="ARBA00022679"/>
    </source>
</evidence>
<dbReference type="SUPFAM" id="SSF57889">
    <property type="entry name" value="Cysteine-rich domain"/>
    <property type="match status" value="2"/>
</dbReference>
<dbReference type="InterPro" id="IPR018247">
    <property type="entry name" value="EF_Hand_1_Ca_BS"/>
</dbReference>
<feature type="domain" description="Phorbol-ester/DAG-type" evidence="19">
    <location>
        <begin position="169"/>
        <end position="219"/>
    </location>
</feature>
<name>A0A4W6CPW3_LATCA</name>
<dbReference type="GO" id="GO:0004143">
    <property type="term" value="F:ATP-dependent diacylglycerol kinase activity"/>
    <property type="evidence" value="ECO:0007669"/>
    <property type="project" value="UniProtKB-EC"/>
</dbReference>
<dbReference type="Gene3D" id="2.60.200.40">
    <property type="match status" value="1"/>
</dbReference>
<dbReference type="FunFam" id="3.30.60.20:FF:000013">
    <property type="entry name" value="Diacylglycerol kinase"/>
    <property type="match status" value="1"/>
</dbReference>
<dbReference type="SMART" id="SM00109">
    <property type="entry name" value="C1"/>
    <property type="match status" value="2"/>
</dbReference>
<dbReference type="InterPro" id="IPR011992">
    <property type="entry name" value="EF-hand-dom_pair"/>
</dbReference>
<dbReference type="GO" id="GO:0005509">
    <property type="term" value="F:calcium ion binding"/>
    <property type="evidence" value="ECO:0007669"/>
    <property type="project" value="InterPro"/>
</dbReference>
<evidence type="ECO:0000256" key="13">
    <source>
        <dbReference type="ARBA" id="ARBA00023371"/>
    </source>
</evidence>
<dbReference type="GO" id="GO:0046486">
    <property type="term" value="P:glycerolipid metabolic process"/>
    <property type="evidence" value="ECO:0007669"/>
    <property type="project" value="UniProtKB-UniPathway"/>
</dbReference>
<dbReference type="SUPFAM" id="SSF111331">
    <property type="entry name" value="NAD kinase/diacylglycerol kinase-like"/>
    <property type="match status" value="1"/>
</dbReference>
<dbReference type="Ensembl" id="ENSLCAT00010014615.1">
    <property type="protein sequence ID" value="ENSLCAP00010014311.1"/>
    <property type="gene ID" value="ENSLCAG00010005575.1"/>
</dbReference>
<evidence type="ECO:0000256" key="8">
    <source>
        <dbReference type="ARBA" id="ARBA00022777"/>
    </source>
</evidence>
<accession>A0A4W6CPW3</accession>
<keyword evidence="6 17" id="KW-0547">Nucleotide-binding</keyword>
<dbReference type="PROSITE" id="PS50081">
    <property type="entry name" value="ZF_DAG_PE_2"/>
    <property type="match status" value="2"/>
</dbReference>
<dbReference type="CDD" id="cd00051">
    <property type="entry name" value="EFh"/>
    <property type="match status" value="1"/>
</dbReference>
<reference evidence="22" key="3">
    <citation type="submission" date="2025-09" db="UniProtKB">
        <authorList>
            <consortium name="Ensembl"/>
        </authorList>
    </citation>
    <scope>IDENTIFICATION</scope>
</reference>
<dbReference type="FunFam" id="3.40.50.10330:FF:000028">
    <property type="entry name" value="Diacylglycerol kinase"/>
    <property type="match status" value="1"/>
</dbReference>
<keyword evidence="11 17" id="KW-0067">ATP-binding</keyword>
<evidence type="ECO:0000256" key="14">
    <source>
        <dbReference type="ARBA" id="ARBA00023395"/>
    </source>
</evidence>
<evidence type="ECO:0000256" key="4">
    <source>
        <dbReference type="ARBA" id="ARBA00022723"/>
    </source>
</evidence>
<evidence type="ECO:0000256" key="15">
    <source>
        <dbReference type="ARBA" id="ARBA00023400"/>
    </source>
</evidence>
<evidence type="ECO:0000256" key="10">
    <source>
        <dbReference type="ARBA" id="ARBA00022837"/>
    </source>
</evidence>
<dbReference type="GO" id="GO:0007200">
    <property type="term" value="P:phospholipase C-activating G protein-coupled receptor signaling pathway"/>
    <property type="evidence" value="ECO:0007669"/>
    <property type="project" value="InterPro"/>
</dbReference>
<dbReference type="SMART" id="SM00054">
    <property type="entry name" value="EFh"/>
    <property type="match status" value="2"/>
</dbReference>
<dbReference type="InterPro" id="IPR046349">
    <property type="entry name" value="C1-like_sf"/>
</dbReference>
<feature type="domain" description="EF-hand" evidence="21">
    <location>
        <begin position="74"/>
        <end position="109"/>
    </location>
</feature>
<dbReference type="Pfam" id="PF14513">
    <property type="entry name" value="DAG_kinase_N"/>
    <property type="match status" value="1"/>
</dbReference>
<dbReference type="Pfam" id="PF13499">
    <property type="entry name" value="EF-hand_7"/>
    <property type="match status" value="1"/>
</dbReference>
<dbReference type="PROSITE" id="PS50222">
    <property type="entry name" value="EF_HAND_2"/>
    <property type="match status" value="2"/>
</dbReference>
<evidence type="ECO:0000256" key="17">
    <source>
        <dbReference type="RuleBase" id="RU361128"/>
    </source>
</evidence>
<comment type="catalytic activity">
    <reaction evidence="16">
        <text>a 1,2-diacyl-sn-glycerol + ATP = a 1,2-diacyl-sn-glycero-3-phosphate + ADP + H(+)</text>
        <dbReference type="Rhea" id="RHEA:10272"/>
        <dbReference type="ChEBI" id="CHEBI:15378"/>
        <dbReference type="ChEBI" id="CHEBI:17815"/>
        <dbReference type="ChEBI" id="CHEBI:30616"/>
        <dbReference type="ChEBI" id="CHEBI:58608"/>
        <dbReference type="ChEBI" id="CHEBI:456216"/>
        <dbReference type="EC" id="2.7.1.107"/>
    </reaction>
    <physiologicalReaction direction="left-to-right" evidence="16">
        <dbReference type="Rhea" id="RHEA:10273"/>
    </physiologicalReaction>
</comment>
<feature type="region of interest" description="Disordered" evidence="18">
    <location>
        <begin position="553"/>
        <end position="576"/>
    </location>
</feature>
<dbReference type="AlphaFoldDB" id="A0A4W6CPW3"/>
<dbReference type="PANTHER" id="PTHR11255">
    <property type="entry name" value="DIACYLGLYCEROL KINASE"/>
    <property type="match status" value="1"/>
</dbReference>
<dbReference type="Gene3D" id="3.40.50.10330">
    <property type="entry name" value="Probable inorganic polyphosphate/atp-NAD kinase, domain 1"/>
    <property type="match status" value="1"/>
</dbReference>
<dbReference type="PANTHER" id="PTHR11255:SF32">
    <property type="entry name" value="DIACYLGLYCEROL KINASE BETA"/>
    <property type="match status" value="1"/>
</dbReference>
<dbReference type="InterPro" id="IPR017438">
    <property type="entry name" value="ATP-NAD_kinase_N"/>
</dbReference>
<keyword evidence="3 17" id="KW-0808">Transferase</keyword>
<evidence type="ECO:0000256" key="18">
    <source>
        <dbReference type="SAM" id="MobiDB-lite"/>
    </source>
</evidence>
<dbReference type="Proteomes" id="UP000314980">
    <property type="component" value="Unassembled WGS sequence"/>
</dbReference>
<dbReference type="PROSITE" id="PS50146">
    <property type="entry name" value="DAGK"/>
    <property type="match status" value="1"/>
</dbReference>
<keyword evidence="7" id="KW-0863">Zinc-finger</keyword>
<dbReference type="InterPro" id="IPR002219">
    <property type="entry name" value="PKC_DAG/PE"/>
</dbReference>
<evidence type="ECO:0000256" key="5">
    <source>
        <dbReference type="ARBA" id="ARBA00022737"/>
    </source>
</evidence>
<feature type="compositionally biased region" description="Basic residues" evidence="18">
    <location>
        <begin position="558"/>
        <end position="568"/>
    </location>
</feature>
<dbReference type="Gene3D" id="3.30.60.20">
    <property type="match status" value="2"/>
</dbReference>
<protein>
    <recommendedName>
        <fullName evidence="17">Diacylglycerol kinase</fullName>
        <shortName evidence="17">DAG kinase</shortName>
        <ecNumber evidence="17">2.7.1.107</ecNumber>
    </recommendedName>
</protein>
<dbReference type="SMART" id="SM00045">
    <property type="entry name" value="DAGKa"/>
    <property type="match status" value="1"/>
</dbReference>
<proteinExistence type="inferred from homology"/>
<dbReference type="SUPFAM" id="SSF47473">
    <property type="entry name" value="EF-hand"/>
    <property type="match status" value="1"/>
</dbReference>
<dbReference type="EC" id="2.7.1.107" evidence="17"/>
<dbReference type="InterPro" id="IPR001206">
    <property type="entry name" value="Diacylglycerol_kinase_cat_dom"/>
</dbReference>
<evidence type="ECO:0000256" key="12">
    <source>
        <dbReference type="ARBA" id="ARBA00023098"/>
    </source>
</evidence>
<keyword evidence="5" id="KW-0677">Repeat</keyword>